<dbReference type="AlphaFoldDB" id="A0A920CG36"/>
<evidence type="ECO:0000313" key="1">
    <source>
        <dbReference type="EMBL" id="GIO38891.1"/>
    </source>
</evidence>
<dbReference type="RefSeq" id="WP_212941494.1">
    <property type="nucleotide sequence ID" value="NZ_BORR01000015.1"/>
</dbReference>
<dbReference type="Proteomes" id="UP000681162">
    <property type="component" value="Unassembled WGS sequence"/>
</dbReference>
<reference evidence="1 2" key="1">
    <citation type="submission" date="2021-03" db="EMBL/GenBank/DDBJ databases">
        <title>Antimicrobial resistance genes in bacteria isolated from Japanese honey, and their potential for conferring macrolide and lincosamide resistance in the American foulbrood pathogen Paenibacillus larvae.</title>
        <authorList>
            <person name="Okamoto M."/>
            <person name="Kumagai M."/>
            <person name="Kanamori H."/>
            <person name="Takamatsu D."/>
        </authorList>
    </citation>
    <scope>NUCLEOTIDE SEQUENCE [LARGE SCALE GENOMIC DNA]</scope>
    <source>
        <strain evidence="1 2">J41TS12</strain>
    </source>
</reference>
<dbReference type="EMBL" id="BORR01000015">
    <property type="protein sequence ID" value="GIO38891.1"/>
    <property type="molecule type" value="Genomic_DNA"/>
</dbReference>
<evidence type="ECO:0000313" key="2">
    <source>
        <dbReference type="Proteomes" id="UP000681162"/>
    </source>
</evidence>
<keyword evidence="2" id="KW-1185">Reference proteome</keyword>
<proteinExistence type="predicted"/>
<protein>
    <submittedName>
        <fullName evidence="1">Uncharacterized protein</fullName>
    </submittedName>
</protein>
<organism evidence="1 2">
    <name type="scientific">Paenibacillus antibioticophila</name>
    <dbReference type="NCBI Taxonomy" id="1274374"/>
    <lineage>
        <taxon>Bacteria</taxon>
        <taxon>Bacillati</taxon>
        <taxon>Bacillota</taxon>
        <taxon>Bacilli</taxon>
        <taxon>Bacillales</taxon>
        <taxon>Paenibacillaceae</taxon>
        <taxon>Paenibacillus</taxon>
    </lineage>
</organism>
<comment type="caution">
    <text evidence="1">The sequence shown here is derived from an EMBL/GenBank/DDBJ whole genome shotgun (WGS) entry which is preliminary data.</text>
</comment>
<accession>A0A920CG36</accession>
<name>A0A920CG36_9BACL</name>
<sequence>MKTMLGIMKKRKNDIPENILSIFEDIVQTYSGNECDNRFMEAMGNHLTKEQRFKLWEQLGGCQGTGQDKIRKAFALEHADNPLPVRLELYLNTFVKDHSGKTRNITLNEENHTLTITFACDECFRHTLDGKLTAPFVLYYESCAGGRMYGLEKALGIKLKINSMDIPQLGVSKERPCIYTFDIVK</sequence>
<gene>
    <name evidence="1" type="ORF">J41TS12_37520</name>
</gene>